<evidence type="ECO:0000313" key="2">
    <source>
        <dbReference type="Proteomes" id="UP000828390"/>
    </source>
</evidence>
<dbReference type="PANTHER" id="PTHR37916">
    <property type="entry name" value="CHITIN-BINDING TYPE-4 DOMAIN-CONTAINING PROTEIN"/>
    <property type="match status" value="1"/>
</dbReference>
<reference evidence="1" key="1">
    <citation type="journal article" date="2019" name="bioRxiv">
        <title>The Genome of the Zebra Mussel, Dreissena polymorpha: A Resource for Invasive Species Research.</title>
        <authorList>
            <person name="McCartney M.A."/>
            <person name="Auch B."/>
            <person name="Kono T."/>
            <person name="Mallez S."/>
            <person name="Zhang Y."/>
            <person name="Obille A."/>
            <person name="Becker A."/>
            <person name="Abrahante J.E."/>
            <person name="Garbe J."/>
            <person name="Badalamenti J.P."/>
            <person name="Herman A."/>
            <person name="Mangelson H."/>
            <person name="Liachko I."/>
            <person name="Sullivan S."/>
            <person name="Sone E.D."/>
            <person name="Koren S."/>
            <person name="Silverstein K.A.T."/>
            <person name="Beckman K.B."/>
            <person name="Gohl D.M."/>
        </authorList>
    </citation>
    <scope>NUCLEOTIDE SEQUENCE</scope>
    <source>
        <strain evidence="1">Duluth1</strain>
        <tissue evidence="1">Whole animal</tissue>
    </source>
</reference>
<gene>
    <name evidence="1" type="ORF">DPMN_088150</name>
</gene>
<comment type="caution">
    <text evidence="1">The sequence shown here is derived from an EMBL/GenBank/DDBJ whole genome shotgun (WGS) entry which is preliminary data.</text>
</comment>
<sequence>MPVQDPNIFFQWQQNFNHYEPGFPGTWLQATSFAILTVVTDPYVHAQDYQQNNTAVIKLPDTECDHCVIRVRYDAHTLGEDPSLQCADIKLTKRAKKIDTLKYLSVESKTDKQKLIPLKRGLELKKYYEQKYKSNLKMEGTNLYGFAYNPF</sequence>
<keyword evidence="2" id="KW-1185">Reference proteome</keyword>
<organism evidence="1 2">
    <name type="scientific">Dreissena polymorpha</name>
    <name type="common">Zebra mussel</name>
    <name type="synonym">Mytilus polymorpha</name>
    <dbReference type="NCBI Taxonomy" id="45954"/>
    <lineage>
        <taxon>Eukaryota</taxon>
        <taxon>Metazoa</taxon>
        <taxon>Spiralia</taxon>
        <taxon>Lophotrochozoa</taxon>
        <taxon>Mollusca</taxon>
        <taxon>Bivalvia</taxon>
        <taxon>Autobranchia</taxon>
        <taxon>Heteroconchia</taxon>
        <taxon>Euheterodonta</taxon>
        <taxon>Imparidentia</taxon>
        <taxon>Neoheterodontei</taxon>
        <taxon>Myida</taxon>
        <taxon>Dreissenoidea</taxon>
        <taxon>Dreissenidae</taxon>
        <taxon>Dreissena</taxon>
    </lineage>
</organism>
<dbReference type="EMBL" id="JAIWYP010000003">
    <property type="protein sequence ID" value="KAH3845860.1"/>
    <property type="molecule type" value="Genomic_DNA"/>
</dbReference>
<dbReference type="Proteomes" id="UP000828390">
    <property type="component" value="Unassembled WGS sequence"/>
</dbReference>
<name>A0A9D4KU27_DREPO</name>
<accession>A0A9D4KU27</accession>
<protein>
    <submittedName>
        <fullName evidence="1">Uncharacterized protein</fullName>
    </submittedName>
</protein>
<evidence type="ECO:0000313" key="1">
    <source>
        <dbReference type="EMBL" id="KAH3845860.1"/>
    </source>
</evidence>
<reference evidence="1" key="2">
    <citation type="submission" date="2020-11" db="EMBL/GenBank/DDBJ databases">
        <authorList>
            <person name="McCartney M.A."/>
            <person name="Auch B."/>
            <person name="Kono T."/>
            <person name="Mallez S."/>
            <person name="Becker A."/>
            <person name="Gohl D.M."/>
            <person name="Silverstein K.A.T."/>
            <person name="Koren S."/>
            <person name="Bechman K.B."/>
            <person name="Herman A."/>
            <person name="Abrahante J.E."/>
            <person name="Garbe J."/>
        </authorList>
    </citation>
    <scope>NUCLEOTIDE SEQUENCE</scope>
    <source>
        <strain evidence="1">Duluth1</strain>
        <tissue evidence="1">Whole animal</tissue>
    </source>
</reference>
<proteinExistence type="predicted"/>
<dbReference type="AlphaFoldDB" id="A0A9D4KU27"/>
<dbReference type="PANTHER" id="PTHR37916:SF2">
    <property type="entry name" value="CHITIN-BINDING TYPE-4 DOMAIN-CONTAINING PROTEIN"/>
    <property type="match status" value="1"/>
</dbReference>